<evidence type="ECO:0000313" key="1">
    <source>
        <dbReference type="EMBL" id="GJM95969.1"/>
    </source>
</evidence>
<dbReference type="AlphaFoldDB" id="A0AAV5CCI0"/>
<organism evidence="1 2">
    <name type="scientific">Eleusine coracana subsp. coracana</name>
    <dbReference type="NCBI Taxonomy" id="191504"/>
    <lineage>
        <taxon>Eukaryota</taxon>
        <taxon>Viridiplantae</taxon>
        <taxon>Streptophyta</taxon>
        <taxon>Embryophyta</taxon>
        <taxon>Tracheophyta</taxon>
        <taxon>Spermatophyta</taxon>
        <taxon>Magnoliopsida</taxon>
        <taxon>Liliopsida</taxon>
        <taxon>Poales</taxon>
        <taxon>Poaceae</taxon>
        <taxon>PACMAD clade</taxon>
        <taxon>Chloridoideae</taxon>
        <taxon>Cynodonteae</taxon>
        <taxon>Eleusininae</taxon>
        <taxon>Eleusine</taxon>
    </lineage>
</organism>
<sequence length="127" mass="13852">MVNPAGHLADHSRCRRCSEQNAISPNHFPDQLAAPDPYPSVPISVFTRHSPSPSLCVSVCWNPVQFSQPAMLLLYSCLKATAGAQALPIASSSSPCFFFFEGAVALDTERDTVEAEKLRETRRSTKS</sequence>
<comment type="caution">
    <text evidence="1">The sequence shown here is derived from an EMBL/GenBank/DDBJ whole genome shotgun (WGS) entry which is preliminary data.</text>
</comment>
<dbReference type="EMBL" id="BQKI01000006">
    <property type="protein sequence ID" value="GJM95969.1"/>
    <property type="molecule type" value="Genomic_DNA"/>
</dbReference>
<reference evidence="1" key="1">
    <citation type="journal article" date="2018" name="DNA Res.">
        <title>Multiple hybrid de novo genome assembly of finger millet, an orphan allotetraploid crop.</title>
        <authorList>
            <person name="Hatakeyama M."/>
            <person name="Aluri S."/>
            <person name="Balachadran M.T."/>
            <person name="Sivarajan S.R."/>
            <person name="Patrignani A."/>
            <person name="Gruter S."/>
            <person name="Poveda L."/>
            <person name="Shimizu-Inatsugi R."/>
            <person name="Baeten J."/>
            <person name="Francoijs K.J."/>
            <person name="Nataraja K.N."/>
            <person name="Reddy Y.A.N."/>
            <person name="Phadnis S."/>
            <person name="Ravikumar R.L."/>
            <person name="Schlapbach R."/>
            <person name="Sreeman S.M."/>
            <person name="Shimizu K.K."/>
        </authorList>
    </citation>
    <scope>NUCLEOTIDE SEQUENCE</scope>
</reference>
<protein>
    <submittedName>
        <fullName evidence="1">Uncharacterized protein</fullName>
    </submittedName>
</protein>
<reference evidence="1" key="2">
    <citation type="submission" date="2021-12" db="EMBL/GenBank/DDBJ databases">
        <title>Resequencing data analysis of finger millet.</title>
        <authorList>
            <person name="Hatakeyama M."/>
            <person name="Aluri S."/>
            <person name="Balachadran M.T."/>
            <person name="Sivarajan S.R."/>
            <person name="Poveda L."/>
            <person name="Shimizu-Inatsugi R."/>
            <person name="Schlapbach R."/>
            <person name="Sreeman S.M."/>
            <person name="Shimizu K.K."/>
        </authorList>
    </citation>
    <scope>NUCLEOTIDE SEQUENCE</scope>
</reference>
<gene>
    <name evidence="1" type="primary">ga12768</name>
    <name evidence="1" type="ORF">PR202_ga12768</name>
</gene>
<proteinExistence type="predicted"/>
<keyword evidence="2" id="KW-1185">Reference proteome</keyword>
<dbReference type="Proteomes" id="UP001054889">
    <property type="component" value="Unassembled WGS sequence"/>
</dbReference>
<name>A0AAV5CCI0_ELECO</name>
<accession>A0AAV5CCI0</accession>
<evidence type="ECO:0000313" key="2">
    <source>
        <dbReference type="Proteomes" id="UP001054889"/>
    </source>
</evidence>